<comment type="similarity">
    <text evidence="1">Belongs to the bacterial solute-binding protein 3 family.</text>
</comment>
<keyword evidence="5" id="KW-1185">Reference proteome</keyword>
<dbReference type="RefSeq" id="WP_229805144.1">
    <property type="nucleotide sequence ID" value="NZ_BMXP01000007.1"/>
</dbReference>
<dbReference type="SUPFAM" id="SSF53850">
    <property type="entry name" value="Periplasmic binding protein-like II"/>
    <property type="match status" value="1"/>
</dbReference>
<feature type="domain" description="Solute-binding protein family 3/N-terminal" evidence="3">
    <location>
        <begin position="9"/>
        <end position="229"/>
    </location>
</feature>
<dbReference type="InterPro" id="IPR001638">
    <property type="entry name" value="Solute-binding_3/MltF_N"/>
</dbReference>
<reference evidence="4" key="1">
    <citation type="journal article" date="2014" name="Int. J. Syst. Evol. Microbiol.">
        <title>Complete genome sequence of Corynebacterium casei LMG S-19264T (=DSM 44701T), isolated from a smear-ripened cheese.</title>
        <authorList>
            <consortium name="US DOE Joint Genome Institute (JGI-PGF)"/>
            <person name="Walter F."/>
            <person name="Albersmeier A."/>
            <person name="Kalinowski J."/>
            <person name="Ruckert C."/>
        </authorList>
    </citation>
    <scope>NUCLEOTIDE SEQUENCE</scope>
    <source>
        <strain evidence="4">KCTC 22164</strain>
    </source>
</reference>
<evidence type="ECO:0000313" key="4">
    <source>
        <dbReference type="EMBL" id="GGW90612.1"/>
    </source>
</evidence>
<dbReference type="Gene3D" id="3.40.190.10">
    <property type="entry name" value="Periplasmic binding protein-like II"/>
    <property type="match status" value="2"/>
</dbReference>
<organism evidence="4 5">
    <name type="scientific">Alteromonas halophila</name>
    <dbReference type="NCBI Taxonomy" id="516698"/>
    <lineage>
        <taxon>Bacteria</taxon>
        <taxon>Pseudomonadati</taxon>
        <taxon>Pseudomonadota</taxon>
        <taxon>Gammaproteobacteria</taxon>
        <taxon>Alteromonadales</taxon>
        <taxon>Alteromonadaceae</taxon>
        <taxon>Alteromonas/Salinimonas group</taxon>
        <taxon>Alteromonas</taxon>
    </lineage>
</organism>
<dbReference type="Pfam" id="PF00497">
    <property type="entry name" value="SBP_bac_3"/>
    <property type="match status" value="1"/>
</dbReference>
<reference evidence="4" key="2">
    <citation type="submission" date="2020-09" db="EMBL/GenBank/DDBJ databases">
        <authorList>
            <person name="Sun Q."/>
            <person name="Kim S."/>
        </authorList>
    </citation>
    <scope>NUCLEOTIDE SEQUENCE</scope>
    <source>
        <strain evidence="4">KCTC 22164</strain>
    </source>
</reference>
<name>A0A918N0N5_9ALTE</name>
<keyword evidence="2" id="KW-0732">Signal</keyword>
<sequence length="246" mass="27570">MSASVLSKTLDVVVGWNKPPYVMSDADSGFELELVRQILHELGHEMRPVYVPMGRTMMMVAEGEVDMGLTMNLRHTINATLLTDPYVIYQNVAVTRQDRQLDINSIDALAGHSVIAFQTATEVLGPAFARMIERTSGYLEVPEQRRQVSMLLLGSVDVAVLDRNIFTYLKGQLPDSQQHATVIHELFSISPYSAAIHDPVLREQFDEVLAEFIADGRYQALLDRFGLVNLHDRLPAPDSQFAEDKN</sequence>
<evidence type="ECO:0000256" key="1">
    <source>
        <dbReference type="ARBA" id="ARBA00010333"/>
    </source>
</evidence>
<dbReference type="PANTHER" id="PTHR35936:SF17">
    <property type="entry name" value="ARGININE-BINDING EXTRACELLULAR PROTEIN ARTP"/>
    <property type="match status" value="1"/>
</dbReference>
<dbReference type="Proteomes" id="UP000631300">
    <property type="component" value="Unassembled WGS sequence"/>
</dbReference>
<proteinExistence type="inferred from homology"/>
<dbReference type="PANTHER" id="PTHR35936">
    <property type="entry name" value="MEMBRANE-BOUND LYTIC MUREIN TRANSGLYCOSYLASE F"/>
    <property type="match status" value="1"/>
</dbReference>
<gene>
    <name evidence="4" type="ORF">GCM10007391_26070</name>
</gene>
<protein>
    <submittedName>
        <fullName evidence="4">Polar amino acid ABC transporter</fullName>
    </submittedName>
</protein>
<comment type="caution">
    <text evidence="4">The sequence shown here is derived from an EMBL/GenBank/DDBJ whole genome shotgun (WGS) entry which is preliminary data.</text>
</comment>
<accession>A0A918N0N5</accession>
<evidence type="ECO:0000259" key="3">
    <source>
        <dbReference type="SMART" id="SM00062"/>
    </source>
</evidence>
<dbReference type="AlphaFoldDB" id="A0A918N0N5"/>
<dbReference type="SMART" id="SM00062">
    <property type="entry name" value="PBPb"/>
    <property type="match status" value="1"/>
</dbReference>
<evidence type="ECO:0000313" key="5">
    <source>
        <dbReference type="Proteomes" id="UP000631300"/>
    </source>
</evidence>
<dbReference type="EMBL" id="BMXP01000007">
    <property type="protein sequence ID" value="GGW90612.1"/>
    <property type="molecule type" value="Genomic_DNA"/>
</dbReference>
<evidence type="ECO:0000256" key="2">
    <source>
        <dbReference type="ARBA" id="ARBA00022729"/>
    </source>
</evidence>